<feature type="compositionally biased region" description="Polar residues" evidence="4">
    <location>
        <begin position="274"/>
        <end position="284"/>
    </location>
</feature>
<organism evidence="6 7">
    <name type="scientific">Nocardioides marinisabuli</name>
    <dbReference type="NCBI Taxonomy" id="419476"/>
    <lineage>
        <taxon>Bacteria</taxon>
        <taxon>Bacillati</taxon>
        <taxon>Actinomycetota</taxon>
        <taxon>Actinomycetes</taxon>
        <taxon>Propionibacteriales</taxon>
        <taxon>Nocardioidaceae</taxon>
        <taxon>Nocardioides</taxon>
    </lineage>
</organism>
<reference evidence="6 7" key="1">
    <citation type="submission" date="2020-07" db="EMBL/GenBank/DDBJ databases">
        <title>Sequencing the genomes of 1000 actinobacteria strains.</title>
        <authorList>
            <person name="Klenk H.-P."/>
        </authorList>
    </citation>
    <scope>NUCLEOTIDE SEQUENCE [LARGE SCALE GENOMIC DNA]</scope>
    <source>
        <strain evidence="6 7">DSM 18965</strain>
    </source>
</reference>
<evidence type="ECO:0000256" key="4">
    <source>
        <dbReference type="SAM" id="MobiDB-lite"/>
    </source>
</evidence>
<feature type="compositionally biased region" description="Basic and acidic residues" evidence="4">
    <location>
        <begin position="258"/>
        <end position="273"/>
    </location>
</feature>
<evidence type="ECO:0000256" key="2">
    <source>
        <dbReference type="ARBA" id="ARBA00022603"/>
    </source>
</evidence>
<keyword evidence="3 6" id="KW-0808">Transferase</keyword>
<dbReference type="CDD" id="cd02440">
    <property type="entry name" value="AdoMet_MTases"/>
    <property type="match status" value="1"/>
</dbReference>
<dbReference type="AlphaFoldDB" id="A0A7Y9JQM4"/>
<dbReference type="Gene3D" id="3.40.50.150">
    <property type="entry name" value="Vaccinia Virus protein VP39"/>
    <property type="match status" value="1"/>
</dbReference>
<comment type="similarity">
    <text evidence="1">Belongs to the methyltransferase superfamily.</text>
</comment>
<dbReference type="EMBL" id="JACCBE010000001">
    <property type="protein sequence ID" value="NYD57366.1"/>
    <property type="molecule type" value="Genomic_DNA"/>
</dbReference>
<name>A0A7Y9JQM4_9ACTN</name>
<dbReference type="InterPro" id="IPR029063">
    <property type="entry name" value="SAM-dependent_MTases_sf"/>
</dbReference>
<dbReference type="Pfam" id="PF08241">
    <property type="entry name" value="Methyltransf_11"/>
    <property type="match status" value="1"/>
</dbReference>
<accession>A0A7Y9JQM4</accession>
<dbReference type="GO" id="GO:0032259">
    <property type="term" value="P:methylation"/>
    <property type="evidence" value="ECO:0007669"/>
    <property type="project" value="UniProtKB-KW"/>
</dbReference>
<gene>
    <name evidence="6" type="ORF">BKA08_001604</name>
</gene>
<feature type="domain" description="Methyltransferase type 11" evidence="5">
    <location>
        <begin position="45"/>
        <end position="134"/>
    </location>
</feature>
<evidence type="ECO:0000256" key="3">
    <source>
        <dbReference type="ARBA" id="ARBA00022679"/>
    </source>
</evidence>
<evidence type="ECO:0000313" key="7">
    <source>
        <dbReference type="Proteomes" id="UP000516957"/>
    </source>
</evidence>
<dbReference type="PANTHER" id="PTHR44942">
    <property type="entry name" value="METHYLTRANSF_11 DOMAIN-CONTAINING PROTEIN"/>
    <property type="match status" value="1"/>
</dbReference>
<proteinExistence type="inferred from homology"/>
<protein>
    <submittedName>
        <fullName evidence="6">SAM-dependent methyltransferase</fullName>
    </submittedName>
</protein>
<dbReference type="GO" id="GO:0008757">
    <property type="term" value="F:S-adenosylmethionine-dependent methyltransferase activity"/>
    <property type="evidence" value="ECO:0007669"/>
    <property type="project" value="InterPro"/>
</dbReference>
<dbReference type="PANTHER" id="PTHR44942:SF4">
    <property type="entry name" value="METHYLTRANSFERASE TYPE 11 DOMAIN-CONTAINING PROTEIN"/>
    <property type="match status" value="1"/>
</dbReference>
<keyword evidence="2 6" id="KW-0489">Methyltransferase</keyword>
<dbReference type="SUPFAM" id="SSF53335">
    <property type="entry name" value="S-adenosyl-L-methionine-dependent methyltransferases"/>
    <property type="match status" value="1"/>
</dbReference>
<comment type="caution">
    <text evidence="6">The sequence shown here is derived from an EMBL/GenBank/DDBJ whole genome shotgun (WGS) entry which is preliminary data.</text>
</comment>
<evidence type="ECO:0000259" key="5">
    <source>
        <dbReference type="Pfam" id="PF08241"/>
    </source>
</evidence>
<dbReference type="InterPro" id="IPR013216">
    <property type="entry name" value="Methyltransf_11"/>
</dbReference>
<keyword evidence="7" id="KW-1185">Reference proteome</keyword>
<dbReference type="InterPro" id="IPR051052">
    <property type="entry name" value="Diverse_substrate_MTase"/>
</dbReference>
<feature type="region of interest" description="Disordered" evidence="4">
    <location>
        <begin position="248"/>
        <end position="313"/>
    </location>
</feature>
<evidence type="ECO:0000256" key="1">
    <source>
        <dbReference type="ARBA" id="ARBA00008361"/>
    </source>
</evidence>
<sequence length="313" mass="34597">MSDPLLHARSFGQVVRAYDRGRPTYSRDVAAWLGGGEQRGGLTVLELGAGTGRLTEQLVALGHVVHATDPDEQMLGVLRERLPGVRTSVAGAEELPAADRGYDVVVAAQAFHWFDHERALPEIARVLKPGGHLSLVWHQRDVRIPWVRKLSRILGPEHPLDELTRPLADSDLFDDAEEHTAKHWQVLDRESILDYVGSLSSVSTLEAAERERLLADVLALYDDYGRGMDGMQLPYLTSCFRARVRPLAAPEPAPGHPGHPEQRAAAEIDDTHQSDPPWTVTTGSMPRIEDEVTKAPRPSVADDDTSMLLIDFR</sequence>
<dbReference type="RefSeq" id="WP_179615140.1">
    <property type="nucleotide sequence ID" value="NZ_CP059163.1"/>
</dbReference>
<dbReference type="Proteomes" id="UP000516957">
    <property type="component" value="Unassembled WGS sequence"/>
</dbReference>
<evidence type="ECO:0000313" key="6">
    <source>
        <dbReference type="EMBL" id="NYD57366.1"/>
    </source>
</evidence>